<dbReference type="AlphaFoldDB" id="A0A8J3ZKE7"/>
<proteinExistence type="predicted"/>
<accession>A0A8J3ZKE7</accession>
<organism evidence="1 2">
    <name type="scientific">Virgisporangium aurantiacum</name>
    <dbReference type="NCBI Taxonomy" id="175570"/>
    <lineage>
        <taxon>Bacteria</taxon>
        <taxon>Bacillati</taxon>
        <taxon>Actinomycetota</taxon>
        <taxon>Actinomycetes</taxon>
        <taxon>Micromonosporales</taxon>
        <taxon>Micromonosporaceae</taxon>
        <taxon>Virgisporangium</taxon>
    </lineage>
</organism>
<evidence type="ECO:0000313" key="1">
    <source>
        <dbReference type="EMBL" id="GIJ64428.1"/>
    </source>
</evidence>
<comment type="caution">
    <text evidence="1">The sequence shown here is derived from an EMBL/GenBank/DDBJ whole genome shotgun (WGS) entry which is preliminary data.</text>
</comment>
<gene>
    <name evidence="1" type="ORF">Vau01_119440</name>
</gene>
<dbReference type="EMBL" id="BOPG01000116">
    <property type="protein sequence ID" value="GIJ64428.1"/>
    <property type="molecule type" value="Genomic_DNA"/>
</dbReference>
<name>A0A8J3ZKE7_9ACTN</name>
<reference evidence="1" key="1">
    <citation type="submission" date="2021-01" db="EMBL/GenBank/DDBJ databases">
        <title>Whole genome shotgun sequence of Virgisporangium aurantiacum NBRC 16421.</title>
        <authorList>
            <person name="Komaki H."/>
            <person name="Tamura T."/>
        </authorList>
    </citation>
    <scope>NUCLEOTIDE SEQUENCE</scope>
    <source>
        <strain evidence="1">NBRC 16421</strain>
    </source>
</reference>
<protein>
    <submittedName>
        <fullName evidence="1">Uncharacterized protein</fullName>
    </submittedName>
</protein>
<evidence type="ECO:0000313" key="2">
    <source>
        <dbReference type="Proteomes" id="UP000612585"/>
    </source>
</evidence>
<sequence length="222" mass="24350">MTPDGRILTITGNPHGFMGRWLFLLSVYIKDNVFRLHCGARGGQESILLNSPIARQSTVREANQGRTRLVSIENEEHGGTTLVWQSDFHEVSTFVHGRDVPLQTLPSMLGSLELRDSRDGMTVLPRLGSGVRLAYELGANSIPDVATVTVKPLEEATEQVPRAGGKAVRGGLLWRDDLYGGGTERRRMLILANSSTATFLMPFDPSDGEFPALIESIEFTLS</sequence>
<keyword evidence="2" id="KW-1185">Reference proteome</keyword>
<dbReference type="Proteomes" id="UP000612585">
    <property type="component" value="Unassembled WGS sequence"/>
</dbReference>